<dbReference type="PANTHER" id="PTHR18964">
    <property type="entry name" value="ROK (REPRESSOR, ORF, KINASE) FAMILY"/>
    <property type="match status" value="1"/>
</dbReference>
<comment type="caution">
    <text evidence="2">The sequence shown here is derived from an EMBL/GenBank/DDBJ whole genome shotgun (WGS) entry which is preliminary data.</text>
</comment>
<name>A0A1Y2KWG1_9PROT</name>
<accession>A0A1Y2KWG1</accession>
<gene>
    <name evidence="2" type="ORF">TMES_18180</name>
</gene>
<keyword evidence="3" id="KW-1185">Reference proteome</keyword>
<sequence>MPDNTQLPIGNNPGRSRSHNRRVVLDAIRSHGMMGRTQIAKLAHLSPQAVTNIVDELVADGLLIEKGRLRSGRGQPPIQFAVNPDGAFTVGIEIAADHLVLVALDMVGTLRAERVIQVENTDPDHIIPIILQELAKLRGQTGIAPERLQGIGLVMPGPFEIDGMTSVGPTTLPGWQGKNPATLLSSATGEDVVLENDASAAAVGERFFGAAQSISSFGLVYFGAGLGLGIVHEGRPYRGAYGNAGEIGHAVSSPGGRPCTCGQRGCLERYASLYALYEKMSQAGRERPDFEGLLTLHRNNDPVMDEWLSEASLHLAPMLSTLENILDPETIILGGALPDEIVDALIARINPLPRSVSTRAVRTQPRLMRGHTGQLTAALGAATLPLWEIMTPKLDTKVTISNA</sequence>
<evidence type="ECO:0000256" key="1">
    <source>
        <dbReference type="ARBA" id="ARBA00006479"/>
    </source>
</evidence>
<dbReference type="InterPro" id="IPR036390">
    <property type="entry name" value="WH_DNA-bd_sf"/>
</dbReference>
<dbReference type="Proteomes" id="UP000193391">
    <property type="component" value="Unassembled WGS sequence"/>
</dbReference>
<organism evidence="2 3">
    <name type="scientific">Thalassospira mesophila</name>
    <dbReference type="NCBI Taxonomy" id="1293891"/>
    <lineage>
        <taxon>Bacteria</taxon>
        <taxon>Pseudomonadati</taxon>
        <taxon>Pseudomonadota</taxon>
        <taxon>Alphaproteobacteria</taxon>
        <taxon>Rhodospirillales</taxon>
        <taxon>Thalassospiraceae</taxon>
        <taxon>Thalassospira</taxon>
    </lineage>
</organism>
<dbReference type="SUPFAM" id="SSF46785">
    <property type="entry name" value="Winged helix' DNA-binding domain"/>
    <property type="match status" value="1"/>
</dbReference>
<evidence type="ECO:0000313" key="2">
    <source>
        <dbReference type="EMBL" id="OSQ36463.1"/>
    </source>
</evidence>
<comment type="similarity">
    <text evidence="1">Belongs to the ROK (NagC/XylR) family.</text>
</comment>
<dbReference type="InterPro" id="IPR043129">
    <property type="entry name" value="ATPase_NBD"/>
</dbReference>
<dbReference type="PANTHER" id="PTHR18964:SF149">
    <property type="entry name" value="BIFUNCTIONAL UDP-N-ACETYLGLUCOSAMINE 2-EPIMERASE_N-ACETYLMANNOSAMINE KINASE"/>
    <property type="match status" value="1"/>
</dbReference>
<dbReference type="EMBL" id="JFKA01000011">
    <property type="protein sequence ID" value="OSQ36463.1"/>
    <property type="molecule type" value="Genomic_DNA"/>
</dbReference>
<dbReference type="STRING" id="1293891.TMES_18180"/>
<protein>
    <submittedName>
        <fullName evidence="2">ROK family transcriptional regulator</fullName>
    </submittedName>
</protein>
<dbReference type="AlphaFoldDB" id="A0A1Y2KWG1"/>
<dbReference type="Gene3D" id="1.10.10.10">
    <property type="entry name" value="Winged helix-like DNA-binding domain superfamily/Winged helix DNA-binding domain"/>
    <property type="match status" value="1"/>
</dbReference>
<reference evidence="2 3" key="1">
    <citation type="submission" date="2014-03" db="EMBL/GenBank/DDBJ databases">
        <title>The draft genome sequence of Thalassospira mesophila JCM 18969.</title>
        <authorList>
            <person name="Lai Q."/>
            <person name="Shao Z."/>
        </authorList>
    </citation>
    <scope>NUCLEOTIDE SEQUENCE [LARGE SCALE GENOMIC DNA]</scope>
    <source>
        <strain evidence="2 3">JCM 18969</strain>
    </source>
</reference>
<proteinExistence type="inferred from homology"/>
<dbReference type="Gene3D" id="3.30.420.40">
    <property type="match status" value="2"/>
</dbReference>
<evidence type="ECO:0000313" key="3">
    <source>
        <dbReference type="Proteomes" id="UP000193391"/>
    </source>
</evidence>
<dbReference type="SUPFAM" id="SSF53067">
    <property type="entry name" value="Actin-like ATPase domain"/>
    <property type="match status" value="1"/>
</dbReference>
<dbReference type="Pfam" id="PF00480">
    <property type="entry name" value="ROK"/>
    <property type="match status" value="1"/>
</dbReference>
<dbReference type="InterPro" id="IPR036388">
    <property type="entry name" value="WH-like_DNA-bd_sf"/>
</dbReference>
<dbReference type="InterPro" id="IPR000600">
    <property type="entry name" value="ROK"/>
</dbReference>